<comment type="caution">
    <text evidence="16">The sequence shown here is derived from an EMBL/GenBank/DDBJ whole genome shotgun (WGS) entry which is preliminary data.</text>
</comment>
<dbReference type="InterPro" id="IPR035897">
    <property type="entry name" value="Toll_tir_struct_dom_sf"/>
</dbReference>
<dbReference type="PANTHER" id="PTHR24365">
    <property type="entry name" value="TOLL-LIKE RECEPTOR"/>
    <property type="match status" value="1"/>
</dbReference>
<dbReference type="PROSITE" id="PS51450">
    <property type="entry name" value="LRR"/>
    <property type="match status" value="3"/>
</dbReference>
<dbReference type="AlphaFoldDB" id="A0AAQ4D4I1"/>
<feature type="region of interest" description="Disordered" evidence="13">
    <location>
        <begin position="1"/>
        <end position="28"/>
    </location>
</feature>
<keyword evidence="3" id="KW-0399">Innate immunity</keyword>
<keyword evidence="12" id="KW-0325">Glycoprotein</keyword>
<evidence type="ECO:0000256" key="8">
    <source>
        <dbReference type="ARBA" id="ARBA00022859"/>
    </source>
</evidence>
<dbReference type="SMART" id="SM00365">
    <property type="entry name" value="LRR_SD22"/>
    <property type="match status" value="4"/>
</dbReference>
<dbReference type="GO" id="GO:0045087">
    <property type="term" value="P:innate immune response"/>
    <property type="evidence" value="ECO:0007669"/>
    <property type="project" value="UniProtKB-KW"/>
</dbReference>
<feature type="region of interest" description="Disordered" evidence="13">
    <location>
        <begin position="1119"/>
        <end position="1138"/>
    </location>
</feature>
<evidence type="ECO:0000256" key="11">
    <source>
        <dbReference type="ARBA" id="ARBA00023170"/>
    </source>
</evidence>
<dbReference type="Gene3D" id="3.40.50.10140">
    <property type="entry name" value="Toll/interleukin-1 receptor homology (TIR) domain"/>
    <property type="match status" value="1"/>
</dbReference>
<dbReference type="SMART" id="SM00364">
    <property type="entry name" value="LRR_BAC"/>
    <property type="match status" value="7"/>
</dbReference>
<dbReference type="PANTHER" id="PTHR24365:SF541">
    <property type="entry name" value="PROTEIN TOLL-RELATED"/>
    <property type="match status" value="1"/>
</dbReference>
<evidence type="ECO:0000256" key="6">
    <source>
        <dbReference type="ARBA" id="ARBA00022729"/>
    </source>
</evidence>
<dbReference type="EMBL" id="JARKHS020035267">
    <property type="protein sequence ID" value="KAK8757371.1"/>
    <property type="molecule type" value="Genomic_DNA"/>
</dbReference>
<evidence type="ECO:0000256" key="3">
    <source>
        <dbReference type="ARBA" id="ARBA00022588"/>
    </source>
</evidence>
<dbReference type="SUPFAM" id="SSF52200">
    <property type="entry name" value="Toll/Interleukin receptor TIR domain"/>
    <property type="match status" value="1"/>
</dbReference>
<dbReference type="SMART" id="SM00013">
    <property type="entry name" value="LRRNT"/>
    <property type="match status" value="1"/>
</dbReference>
<evidence type="ECO:0000256" key="5">
    <source>
        <dbReference type="ARBA" id="ARBA00022692"/>
    </source>
</evidence>
<dbReference type="InterPro" id="IPR000372">
    <property type="entry name" value="LRRNT"/>
</dbReference>
<evidence type="ECO:0000256" key="4">
    <source>
        <dbReference type="ARBA" id="ARBA00022614"/>
    </source>
</evidence>
<evidence type="ECO:0000313" key="16">
    <source>
        <dbReference type="EMBL" id="KAK8757371.1"/>
    </source>
</evidence>
<dbReference type="FunFam" id="3.80.10.10:FF:000727">
    <property type="entry name" value="Toll-like protein"/>
    <property type="match status" value="1"/>
</dbReference>
<keyword evidence="10 14" id="KW-0472">Membrane</keyword>
<evidence type="ECO:0000256" key="14">
    <source>
        <dbReference type="SAM" id="Phobius"/>
    </source>
</evidence>
<protein>
    <recommendedName>
        <fullName evidence="15">TIR domain-containing protein</fullName>
    </recommendedName>
</protein>
<dbReference type="InterPro" id="IPR000157">
    <property type="entry name" value="TIR_dom"/>
</dbReference>
<evidence type="ECO:0000256" key="10">
    <source>
        <dbReference type="ARBA" id="ARBA00023136"/>
    </source>
</evidence>
<dbReference type="FunFam" id="3.80.10.10:FF:001164">
    <property type="entry name" value="GH01279p"/>
    <property type="match status" value="2"/>
</dbReference>
<dbReference type="Pfam" id="PF13855">
    <property type="entry name" value="LRR_8"/>
    <property type="match status" value="1"/>
</dbReference>
<dbReference type="SMART" id="SM00082">
    <property type="entry name" value="LRRCT"/>
    <property type="match status" value="2"/>
</dbReference>
<name>A0AAQ4D4I1_AMBAM</name>
<dbReference type="FunFam" id="3.40.50.10140:FF:000001">
    <property type="entry name" value="Toll-like receptor 2"/>
    <property type="match status" value="1"/>
</dbReference>
<evidence type="ECO:0000256" key="1">
    <source>
        <dbReference type="ARBA" id="ARBA00004479"/>
    </source>
</evidence>
<evidence type="ECO:0000259" key="15">
    <source>
        <dbReference type="PROSITE" id="PS50104"/>
    </source>
</evidence>
<reference evidence="16 17" key="1">
    <citation type="journal article" date="2023" name="Arcadia Sci">
        <title>De novo assembly of a long-read Amblyomma americanum tick genome.</title>
        <authorList>
            <person name="Chou S."/>
            <person name="Poskanzer K.E."/>
            <person name="Rollins M."/>
            <person name="Thuy-Boun P.S."/>
        </authorList>
    </citation>
    <scope>NUCLEOTIDE SEQUENCE [LARGE SCALE GENOMIC DNA]</scope>
    <source>
        <strain evidence="16">F_SG_1</strain>
        <tissue evidence="16">Salivary glands</tissue>
    </source>
</reference>
<dbReference type="Pfam" id="PF01582">
    <property type="entry name" value="TIR"/>
    <property type="match status" value="1"/>
</dbReference>
<dbReference type="InterPro" id="IPR000483">
    <property type="entry name" value="Cys-rich_flank_reg_C"/>
</dbReference>
<keyword evidence="4" id="KW-0433">Leucine-rich repeat</keyword>
<dbReference type="SMART" id="SM00369">
    <property type="entry name" value="LRR_TYP"/>
    <property type="match status" value="13"/>
</dbReference>
<dbReference type="PRINTS" id="PR01537">
    <property type="entry name" value="INTRLKN1R1F"/>
</dbReference>
<dbReference type="InterPro" id="IPR032675">
    <property type="entry name" value="LRR_dom_sf"/>
</dbReference>
<dbReference type="GO" id="GO:0005886">
    <property type="term" value="C:plasma membrane"/>
    <property type="evidence" value="ECO:0007669"/>
    <property type="project" value="TreeGrafter"/>
</dbReference>
<dbReference type="Pfam" id="PF13306">
    <property type="entry name" value="LRR_5"/>
    <property type="match status" value="2"/>
</dbReference>
<evidence type="ECO:0000256" key="12">
    <source>
        <dbReference type="ARBA" id="ARBA00023180"/>
    </source>
</evidence>
<evidence type="ECO:0000256" key="9">
    <source>
        <dbReference type="ARBA" id="ARBA00022989"/>
    </source>
</evidence>
<feature type="compositionally biased region" description="Basic and acidic residues" evidence="13">
    <location>
        <begin position="1088"/>
        <end position="1103"/>
    </location>
</feature>
<feature type="compositionally biased region" description="Basic and acidic residues" evidence="13">
    <location>
        <begin position="1"/>
        <end position="11"/>
    </location>
</feature>
<accession>A0AAQ4D4I1</accession>
<keyword evidence="17" id="KW-1185">Reference proteome</keyword>
<comment type="subcellular location">
    <subcellularLocation>
        <location evidence="1">Membrane</location>
        <topology evidence="1">Single-pass type I membrane protein</topology>
    </subcellularLocation>
</comment>
<dbReference type="InterPro" id="IPR003591">
    <property type="entry name" value="Leu-rich_rpt_typical-subtyp"/>
</dbReference>
<keyword evidence="5 14" id="KW-0812">Transmembrane</keyword>
<comment type="similarity">
    <text evidence="2">Belongs to the Toll-like receptor family.</text>
</comment>
<dbReference type="GO" id="GO:0007165">
    <property type="term" value="P:signal transduction"/>
    <property type="evidence" value="ECO:0007669"/>
    <property type="project" value="InterPro"/>
</dbReference>
<evidence type="ECO:0000313" key="17">
    <source>
        <dbReference type="Proteomes" id="UP001321473"/>
    </source>
</evidence>
<evidence type="ECO:0000256" key="2">
    <source>
        <dbReference type="ARBA" id="ARBA00009634"/>
    </source>
</evidence>
<sequence>MLTGGLRDERLSSQLHTRRSPRVSKTYGAERMGPHRCRLLVVRHRKRKQGGSSMRHGRHRKGVPRGLLPALAAWLLLLLPLPDGVLGKRCSDVPRVPGYKCDCDTRFGHDGVGGWHLSCYDALVKEPQQAFVIEYAINDIIRVQCDTAAPYQAAFFQNFSVKEVERFSFNYCPMPNGSFAQVLEGLEVTSLQLGSCQLGDTLDSRLFEGLDKLKRLTISGSKDLRFIPEDAFANLTTLVNLELNNNALENLPEKVFWPLENITSIQLGSNALQSLHSSQFRGLGKLISIYLYKNNLTELPEGIFANMTSVKNLDLLLNQLVNITERDLADLAGIENLKLGGNPFTTLPDNLFKNNRMLGDLNLSVLNKLGSPPERLLTGLNRLENITLLDCNFTSIPEKFFAYASNIKNIRMVNNRLTSLPANLFRENIKLLNLDLSYNDLTELPLTVFEKQFVLETLIFYRNNFVTLKAGAFDNLINLKVLSFEYNFIESIEQETFQRLQKLEDLKLARNKLVTLEGNAPFGLNKKLRRVDLSRNNLIKFPDINWDIYLKLEKLNLDHNNITYLRVPNLISASTEVSLRFNKIKGVQVTELEILKKYETKEKTYNTDSTAEHYYHLDGNPFDCNCHLYDFIQYLSENNQKDIALFKNSPSYTCKSPKALSGKSLLDVAPELFTCTINENCPDECKCYFRRKDYTTHMNCSQANLTSLPVVSPANINILYLQNNQISTIEDLSSQQWENLTEVHLDGNDLRAIDAKRLPRRLHHLSLTNNSLRSLTPETMAMFANSSATLSLSLSNNPWICDCTTFPFKVWLRGHVYMIKDYMNIACGEKISFNDTWVLSYINEIPDSVYCPTDYSAQRKQLAAVSVICVVLAVLLVVVLILYYRNRQTIIAYVYIHFYNVFVCVFSEEDLDEDKTYDAFVSYSSADREIAMALLNSLESNEEKFKLCVHERDWLPGYNISWNIVNSVQNSRRTILVVSKDFLESLWFQVEFHTAYYQMLEDRVDRLIVIVRGELPPKETLDKELKFLLSTKTYLIWGERWFWEKLKYAMPHRKQVPPTNKLAMRNRPNTVMVKTVEDQIANLTAGQKQEKAREKIDEPEPSVRIENNNQDQTAVVAPPRKTLRGLGTLEPKMQLQPV</sequence>
<dbReference type="InterPro" id="IPR001611">
    <property type="entry name" value="Leu-rich_rpt"/>
</dbReference>
<dbReference type="PROSITE" id="PS50104">
    <property type="entry name" value="TIR"/>
    <property type="match status" value="1"/>
</dbReference>
<dbReference type="GO" id="GO:0038023">
    <property type="term" value="F:signaling receptor activity"/>
    <property type="evidence" value="ECO:0007669"/>
    <property type="project" value="TreeGrafter"/>
</dbReference>
<dbReference type="SUPFAM" id="SSF52058">
    <property type="entry name" value="L domain-like"/>
    <property type="match status" value="3"/>
</dbReference>
<feature type="region of interest" description="Disordered" evidence="13">
    <location>
        <begin position="1086"/>
        <end position="1113"/>
    </location>
</feature>
<dbReference type="InterPro" id="IPR026906">
    <property type="entry name" value="LRR_5"/>
</dbReference>
<feature type="domain" description="TIR" evidence="15">
    <location>
        <begin position="915"/>
        <end position="1050"/>
    </location>
</feature>
<evidence type="ECO:0000256" key="7">
    <source>
        <dbReference type="ARBA" id="ARBA00022737"/>
    </source>
</evidence>
<feature type="transmembrane region" description="Helical" evidence="14">
    <location>
        <begin position="862"/>
        <end position="884"/>
    </location>
</feature>
<dbReference type="SMART" id="SM00255">
    <property type="entry name" value="TIR"/>
    <property type="match status" value="1"/>
</dbReference>
<dbReference type="Proteomes" id="UP001321473">
    <property type="component" value="Unassembled WGS sequence"/>
</dbReference>
<keyword evidence="8" id="KW-0391">Immunity</keyword>
<organism evidence="16 17">
    <name type="scientific">Amblyomma americanum</name>
    <name type="common">Lone star tick</name>
    <dbReference type="NCBI Taxonomy" id="6943"/>
    <lineage>
        <taxon>Eukaryota</taxon>
        <taxon>Metazoa</taxon>
        <taxon>Ecdysozoa</taxon>
        <taxon>Arthropoda</taxon>
        <taxon>Chelicerata</taxon>
        <taxon>Arachnida</taxon>
        <taxon>Acari</taxon>
        <taxon>Parasitiformes</taxon>
        <taxon>Ixodida</taxon>
        <taxon>Ixodoidea</taxon>
        <taxon>Ixodidae</taxon>
        <taxon>Amblyomminae</taxon>
        <taxon>Amblyomma</taxon>
    </lineage>
</organism>
<keyword evidence="9 14" id="KW-1133">Transmembrane helix</keyword>
<keyword evidence="6" id="KW-0732">Signal</keyword>
<gene>
    <name evidence="16" type="ORF">V5799_004990</name>
</gene>
<dbReference type="Gene3D" id="3.80.10.10">
    <property type="entry name" value="Ribonuclease Inhibitor"/>
    <property type="match status" value="5"/>
</dbReference>
<keyword evidence="7" id="KW-0677">Repeat</keyword>
<proteinExistence type="inferred from homology"/>
<keyword evidence="11" id="KW-0675">Receptor</keyword>
<evidence type="ECO:0000256" key="13">
    <source>
        <dbReference type="SAM" id="MobiDB-lite"/>
    </source>
</evidence>